<dbReference type="EMBL" id="CP061035">
    <property type="protein sequence ID" value="QQV76355.1"/>
    <property type="molecule type" value="Genomic_DNA"/>
</dbReference>
<name>A0A974NSV8_9SPHN</name>
<evidence type="ECO:0000259" key="2">
    <source>
        <dbReference type="Pfam" id="PF01757"/>
    </source>
</evidence>
<feature type="transmembrane region" description="Helical" evidence="1">
    <location>
        <begin position="70"/>
        <end position="91"/>
    </location>
</feature>
<dbReference type="Pfam" id="PF01757">
    <property type="entry name" value="Acyl_transf_3"/>
    <property type="match status" value="1"/>
</dbReference>
<keyword evidence="4" id="KW-1185">Reference proteome</keyword>
<dbReference type="KEGG" id="sari:H5J25_12780"/>
<feature type="transmembrane region" description="Helical" evidence="1">
    <location>
        <begin position="335"/>
        <end position="356"/>
    </location>
</feature>
<keyword evidence="1" id="KW-0472">Membrane</keyword>
<evidence type="ECO:0000313" key="4">
    <source>
        <dbReference type="Proteomes" id="UP000595894"/>
    </source>
</evidence>
<gene>
    <name evidence="3" type="ORF">H5J25_12780</name>
</gene>
<evidence type="ECO:0000256" key="1">
    <source>
        <dbReference type="SAM" id="Phobius"/>
    </source>
</evidence>
<feature type="domain" description="Acyltransferase 3" evidence="2">
    <location>
        <begin position="32"/>
        <end position="352"/>
    </location>
</feature>
<feature type="transmembrane region" description="Helical" evidence="1">
    <location>
        <begin position="250"/>
        <end position="268"/>
    </location>
</feature>
<feature type="transmembrane region" description="Helical" evidence="1">
    <location>
        <begin position="309"/>
        <end position="328"/>
    </location>
</feature>
<proteinExistence type="predicted"/>
<dbReference type="AlphaFoldDB" id="A0A974NSV8"/>
<sequence>MANLPPVCDLHMLGVEMTLGKRFDACKGVGPGFDHLRVGLSLAILFWHSFGLAYGMEWTRSLPVWPFKPLLAALLPMFFALSGILVIGSAIRLRNLRTFITFRVLRILPALFTEVSLSALVFGPLLTAVPLATYFTSSEFYEYFGSFIGRVRYVLPGLFLTNPVPRVVNGALWTVGPEILCYLLLSILILTRAYNKPRWMLFLTACFAATCMAFDPFEPGVIREILPTRALILAFLSGNLIFLFRDKLPFSRPLAAVVFGVCVLAISVTQTTEGYLFLIYPAAACLAYVVAVIGFSGLPPLPFFHRGDYSYGIYIYGYPIQQAIVHFLPAYRNGWFVFAAALPVTLLCAIASWHLIEKPVLGWRKRLLPAQSAPSQSIGPVIWDRRRVAAIAGLGAYALFVVFAANIFPVRKAAKWMLGRPDAPIENVRPQF</sequence>
<keyword evidence="3" id="KW-0012">Acyltransferase</keyword>
<evidence type="ECO:0000313" key="3">
    <source>
        <dbReference type="EMBL" id="QQV76355.1"/>
    </source>
</evidence>
<protein>
    <submittedName>
        <fullName evidence="3">Acyltransferase</fullName>
    </submittedName>
</protein>
<keyword evidence="1" id="KW-0812">Transmembrane</keyword>
<reference evidence="4" key="1">
    <citation type="submission" date="2020-09" db="EMBL/GenBank/DDBJ databases">
        <title>Sphingomonas sp., a new species isolated from pork steak.</title>
        <authorList>
            <person name="Heidler von Heilborn D."/>
        </authorList>
    </citation>
    <scope>NUCLEOTIDE SEQUENCE [LARGE SCALE GENOMIC DNA]</scope>
</reference>
<dbReference type="RefSeq" id="WP_202091569.1">
    <property type="nucleotide sequence ID" value="NZ_CP061035.1"/>
</dbReference>
<dbReference type="InterPro" id="IPR002656">
    <property type="entry name" value="Acyl_transf_3_dom"/>
</dbReference>
<keyword evidence="1" id="KW-1133">Transmembrane helix</keyword>
<keyword evidence="3" id="KW-0808">Transferase</keyword>
<feature type="transmembrane region" description="Helical" evidence="1">
    <location>
        <begin position="111"/>
        <end position="134"/>
    </location>
</feature>
<feature type="transmembrane region" description="Helical" evidence="1">
    <location>
        <begin position="172"/>
        <end position="191"/>
    </location>
</feature>
<feature type="transmembrane region" description="Helical" evidence="1">
    <location>
        <begin position="275"/>
        <end position="297"/>
    </location>
</feature>
<feature type="transmembrane region" description="Helical" evidence="1">
    <location>
        <begin position="226"/>
        <end position="244"/>
    </location>
</feature>
<organism evidence="3 4">
    <name type="scientific">Sphingomonas aliaeris</name>
    <dbReference type="NCBI Taxonomy" id="2759526"/>
    <lineage>
        <taxon>Bacteria</taxon>
        <taxon>Pseudomonadati</taxon>
        <taxon>Pseudomonadota</taxon>
        <taxon>Alphaproteobacteria</taxon>
        <taxon>Sphingomonadales</taxon>
        <taxon>Sphingomonadaceae</taxon>
        <taxon>Sphingomonas</taxon>
    </lineage>
</organism>
<feature type="transmembrane region" description="Helical" evidence="1">
    <location>
        <begin position="388"/>
        <end position="408"/>
    </location>
</feature>
<dbReference type="GO" id="GO:0016747">
    <property type="term" value="F:acyltransferase activity, transferring groups other than amino-acyl groups"/>
    <property type="evidence" value="ECO:0007669"/>
    <property type="project" value="InterPro"/>
</dbReference>
<accession>A0A974NSV8</accession>
<dbReference type="Proteomes" id="UP000595894">
    <property type="component" value="Chromosome"/>
</dbReference>